<reference evidence="2" key="2">
    <citation type="journal article" date="2015" name="Data Brief">
        <title>Shoot transcriptome of the giant reed, Arundo donax.</title>
        <authorList>
            <person name="Barrero R.A."/>
            <person name="Guerrero F.D."/>
            <person name="Moolhuijzen P."/>
            <person name="Goolsby J.A."/>
            <person name="Tidwell J."/>
            <person name="Bellgard S.E."/>
            <person name="Bellgard M.I."/>
        </authorList>
    </citation>
    <scope>NUCLEOTIDE SEQUENCE</scope>
    <source>
        <tissue evidence="2">Shoot tissue taken approximately 20 cm above the soil surface</tissue>
    </source>
</reference>
<evidence type="ECO:0000313" key="2">
    <source>
        <dbReference type="EMBL" id="JAD28923.1"/>
    </source>
</evidence>
<evidence type="ECO:0000256" key="1">
    <source>
        <dbReference type="SAM" id="MobiDB-lite"/>
    </source>
</evidence>
<dbReference type="AlphaFoldDB" id="A0A0A8YU01"/>
<name>A0A0A8YU01_ARUDO</name>
<sequence>MRRSSVPPARCTRSSSPHHRRSAR</sequence>
<protein>
    <submittedName>
        <fullName evidence="2">Uncharacterized protein</fullName>
    </submittedName>
</protein>
<feature type="region of interest" description="Disordered" evidence="1">
    <location>
        <begin position="1"/>
        <end position="24"/>
    </location>
</feature>
<proteinExistence type="predicted"/>
<dbReference type="EMBL" id="GBRH01268972">
    <property type="protein sequence ID" value="JAD28923.1"/>
    <property type="molecule type" value="Transcribed_RNA"/>
</dbReference>
<reference evidence="2" key="1">
    <citation type="submission" date="2014-09" db="EMBL/GenBank/DDBJ databases">
        <authorList>
            <person name="Magalhaes I.L.F."/>
            <person name="Oliveira U."/>
            <person name="Santos F.R."/>
            <person name="Vidigal T.H.D.A."/>
            <person name="Brescovit A.D."/>
            <person name="Santos A.J."/>
        </authorList>
    </citation>
    <scope>NUCLEOTIDE SEQUENCE</scope>
    <source>
        <tissue evidence="2">Shoot tissue taken approximately 20 cm above the soil surface</tissue>
    </source>
</reference>
<accession>A0A0A8YU01</accession>
<organism evidence="2">
    <name type="scientific">Arundo donax</name>
    <name type="common">Giant reed</name>
    <name type="synonym">Donax arundinaceus</name>
    <dbReference type="NCBI Taxonomy" id="35708"/>
    <lineage>
        <taxon>Eukaryota</taxon>
        <taxon>Viridiplantae</taxon>
        <taxon>Streptophyta</taxon>
        <taxon>Embryophyta</taxon>
        <taxon>Tracheophyta</taxon>
        <taxon>Spermatophyta</taxon>
        <taxon>Magnoliopsida</taxon>
        <taxon>Liliopsida</taxon>
        <taxon>Poales</taxon>
        <taxon>Poaceae</taxon>
        <taxon>PACMAD clade</taxon>
        <taxon>Arundinoideae</taxon>
        <taxon>Arundineae</taxon>
        <taxon>Arundo</taxon>
    </lineage>
</organism>